<evidence type="ECO:0000313" key="1">
    <source>
        <dbReference type="EMBL" id="KIH42676.1"/>
    </source>
</evidence>
<dbReference type="GO" id="GO:0098542">
    <property type="term" value="P:defense response to other organism"/>
    <property type="evidence" value="ECO:0007669"/>
    <property type="project" value="InterPro"/>
</dbReference>
<dbReference type="PANTHER" id="PTHR37971:SF1">
    <property type="entry name" value="ANTIBACTERIAL FACTOR-RELATED PEPTIDE 1-RELATED"/>
    <property type="match status" value="1"/>
</dbReference>
<dbReference type="OrthoDB" id="5786696at2759"/>
<organism evidence="1 2">
    <name type="scientific">Ancylostoma duodenale</name>
    <dbReference type="NCBI Taxonomy" id="51022"/>
    <lineage>
        <taxon>Eukaryota</taxon>
        <taxon>Metazoa</taxon>
        <taxon>Ecdysozoa</taxon>
        <taxon>Nematoda</taxon>
        <taxon>Chromadorea</taxon>
        <taxon>Rhabditida</taxon>
        <taxon>Rhabditina</taxon>
        <taxon>Rhabditomorpha</taxon>
        <taxon>Strongyloidea</taxon>
        <taxon>Ancylostomatidae</taxon>
        <taxon>Ancylostomatinae</taxon>
        <taxon>Ancylostoma</taxon>
    </lineage>
</organism>
<protein>
    <submittedName>
        <fullName evidence="1">Uncharacterized protein</fullName>
    </submittedName>
</protein>
<gene>
    <name evidence="1" type="ORF">ANCDUO_27337</name>
</gene>
<proteinExistence type="predicted"/>
<dbReference type="AlphaFoldDB" id="A0A0C2FCA6"/>
<dbReference type="EMBL" id="KN793908">
    <property type="protein sequence ID" value="KIH42676.1"/>
    <property type="molecule type" value="Genomic_DNA"/>
</dbReference>
<reference evidence="1 2" key="1">
    <citation type="submission" date="2013-12" db="EMBL/GenBank/DDBJ databases">
        <title>Draft genome of the parsitic nematode Ancylostoma duodenale.</title>
        <authorList>
            <person name="Mitreva M."/>
        </authorList>
    </citation>
    <scope>NUCLEOTIDE SEQUENCE [LARGE SCALE GENOMIC DNA]</scope>
    <source>
        <strain evidence="1 2">Zhejiang</strain>
    </source>
</reference>
<dbReference type="InterPro" id="IPR031770">
    <property type="entry name" value="Abf-1/2"/>
</dbReference>
<name>A0A0C2FCA6_9BILA</name>
<dbReference type="Proteomes" id="UP000054047">
    <property type="component" value="Unassembled WGS sequence"/>
</dbReference>
<dbReference type="PANTHER" id="PTHR37971">
    <property type="entry name" value="ANTIBACTERIAL FACTOR-RELATED PEPTIDE 1-RELATED"/>
    <property type="match status" value="1"/>
</dbReference>
<dbReference type="Gene3D" id="3.30.30.110">
    <property type="entry name" value="Antibacterial factor-related peptide"/>
    <property type="match status" value="1"/>
</dbReference>
<accession>A0A0C2FCA6</accession>
<sequence>MTAGEIYFSTCARMDSKMFGGVARTACNTACKAKNCRRGVCEKLTGRTRCECIFCGDGKSFPLDVLVNLVGGALLKKG</sequence>
<dbReference type="InterPro" id="IPR038204">
    <property type="entry name" value="Abf-1/2_sf"/>
</dbReference>
<evidence type="ECO:0000313" key="2">
    <source>
        <dbReference type="Proteomes" id="UP000054047"/>
    </source>
</evidence>
<keyword evidence="2" id="KW-1185">Reference proteome</keyword>
<dbReference type="Pfam" id="PF16839">
    <property type="entry name" value="Antimicrobial25"/>
    <property type="match status" value="1"/>
</dbReference>